<dbReference type="InterPro" id="IPR003593">
    <property type="entry name" value="AAA+_ATPase"/>
</dbReference>
<sequence length="576" mass="61056">MTAAPRTHAHAAGRAGGPLLRIDDLTLRVPSRGPLLHGVSLSVGAGESVALVGESGSGKSLTTRAALGLFPEQAALTGSVRVAGVDTVTDSPAELRAIRRTRASMIFQDPRSGINPVRTLGDFLTETLVRWHGLSRADAAARAVAQLEQVGLPRASALLEQYPHQLSGGMLQRVMIAAALLDEPELLLCDEPTTALDVTTQAGIVELLREQQQARGMGMLFITHDLGLAASLCERVVVLRGGLVVEEGATERVFRAPREQYTRELLAATPRIELDRFGAAGAPDTQAATAPGAPAPDAPEPGAPKPGAPEPARPAAAIRAENISKRYRVPGRDDVQALSGVGFELARGGSLGIVGESGSGKSTLARIIVGLEEPSSGTLTVDGAERPQRALNAAERRALAAHTQMVFQDPYLSLDPRIAVGRAVADVVRLHRGASRSDAEREAAALLERVGIRPEHSAARPRGLSGGQRQRVALAKALAAQPSMLVLDEATSALDVSVQAQVLELVEEVREQFGLTIVFVSHDLAVVSRVCEETLVMQRGRVVEHGRTSQILGGPREEYTRRLLDSRPEPLWEQAA</sequence>
<accession>A0ABX5QIY1</accession>
<keyword evidence="4 7" id="KW-0067">ATP-binding</keyword>
<dbReference type="PROSITE" id="PS50893">
    <property type="entry name" value="ABC_TRANSPORTER_2"/>
    <property type="match status" value="2"/>
</dbReference>
<feature type="compositionally biased region" description="Low complexity" evidence="5">
    <location>
        <begin position="282"/>
        <end position="292"/>
    </location>
</feature>
<dbReference type="NCBIfam" id="NF008453">
    <property type="entry name" value="PRK11308.1"/>
    <property type="match status" value="2"/>
</dbReference>
<comment type="similarity">
    <text evidence="1">Belongs to the ABC transporter superfamily.</text>
</comment>
<name>A0ABX5QIY1_9MICO</name>
<feature type="region of interest" description="Disordered" evidence="5">
    <location>
        <begin position="282"/>
        <end position="313"/>
    </location>
</feature>
<protein>
    <submittedName>
        <fullName evidence="7">ABC transporter ATP-binding protein</fullName>
    </submittedName>
</protein>
<feature type="domain" description="ABC transporter" evidence="6">
    <location>
        <begin position="318"/>
        <end position="564"/>
    </location>
</feature>
<feature type="domain" description="ABC transporter" evidence="6">
    <location>
        <begin position="20"/>
        <end position="266"/>
    </location>
</feature>
<evidence type="ECO:0000259" key="6">
    <source>
        <dbReference type="PROSITE" id="PS50893"/>
    </source>
</evidence>
<keyword evidence="2" id="KW-0813">Transport</keyword>
<dbReference type="SUPFAM" id="SSF52540">
    <property type="entry name" value="P-loop containing nucleoside triphosphate hydrolases"/>
    <property type="match status" value="2"/>
</dbReference>
<dbReference type="InterPro" id="IPR003439">
    <property type="entry name" value="ABC_transporter-like_ATP-bd"/>
</dbReference>
<feature type="compositionally biased region" description="Pro residues" evidence="5">
    <location>
        <begin position="293"/>
        <end position="312"/>
    </location>
</feature>
<dbReference type="SMART" id="SM00382">
    <property type="entry name" value="AAA"/>
    <property type="match status" value="2"/>
</dbReference>
<evidence type="ECO:0000256" key="2">
    <source>
        <dbReference type="ARBA" id="ARBA00022448"/>
    </source>
</evidence>
<dbReference type="InterPro" id="IPR013563">
    <property type="entry name" value="Oligopep_ABC_C"/>
</dbReference>
<dbReference type="Gene3D" id="3.40.50.300">
    <property type="entry name" value="P-loop containing nucleotide triphosphate hydrolases"/>
    <property type="match status" value="2"/>
</dbReference>
<dbReference type="InterPro" id="IPR050319">
    <property type="entry name" value="ABC_transp_ATP-bind"/>
</dbReference>
<evidence type="ECO:0000313" key="8">
    <source>
        <dbReference type="Proteomes" id="UP000285768"/>
    </source>
</evidence>
<dbReference type="Pfam" id="PF00005">
    <property type="entry name" value="ABC_tran"/>
    <property type="match status" value="2"/>
</dbReference>
<dbReference type="NCBIfam" id="NF007739">
    <property type="entry name" value="PRK10419.1"/>
    <property type="match status" value="2"/>
</dbReference>
<gene>
    <name evidence="7" type="ORF">Leucomu_14140</name>
</gene>
<dbReference type="CDD" id="cd03257">
    <property type="entry name" value="ABC_NikE_OppD_transporters"/>
    <property type="match status" value="2"/>
</dbReference>
<dbReference type="PANTHER" id="PTHR43776:SF7">
    <property type="entry name" value="D,D-DIPEPTIDE TRANSPORT ATP-BINDING PROTEIN DDPF-RELATED"/>
    <property type="match status" value="1"/>
</dbReference>
<evidence type="ECO:0000313" key="7">
    <source>
        <dbReference type="EMBL" id="QAB18901.1"/>
    </source>
</evidence>
<evidence type="ECO:0000256" key="4">
    <source>
        <dbReference type="ARBA" id="ARBA00022840"/>
    </source>
</evidence>
<organism evidence="7 8">
    <name type="scientific">Leucobacter muris</name>
    <dbReference type="NCBI Taxonomy" id="1935379"/>
    <lineage>
        <taxon>Bacteria</taxon>
        <taxon>Bacillati</taxon>
        <taxon>Actinomycetota</taxon>
        <taxon>Actinomycetes</taxon>
        <taxon>Micrococcales</taxon>
        <taxon>Microbacteriaceae</taxon>
        <taxon>Leucobacter</taxon>
    </lineage>
</organism>
<keyword evidence="8" id="KW-1185">Reference proteome</keyword>
<dbReference type="PROSITE" id="PS00211">
    <property type="entry name" value="ABC_TRANSPORTER_1"/>
    <property type="match status" value="2"/>
</dbReference>
<dbReference type="InterPro" id="IPR027417">
    <property type="entry name" value="P-loop_NTPase"/>
</dbReference>
<keyword evidence="3" id="KW-0547">Nucleotide-binding</keyword>
<dbReference type="RefSeq" id="WP_128387608.1">
    <property type="nucleotide sequence ID" value="NZ_CP035037.1"/>
</dbReference>
<dbReference type="Proteomes" id="UP000285768">
    <property type="component" value="Chromosome"/>
</dbReference>
<evidence type="ECO:0000256" key="1">
    <source>
        <dbReference type="ARBA" id="ARBA00005417"/>
    </source>
</evidence>
<dbReference type="Pfam" id="PF08352">
    <property type="entry name" value="oligo_HPY"/>
    <property type="match status" value="2"/>
</dbReference>
<dbReference type="GO" id="GO:0005524">
    <property type="term" value="F:ATP binding"/>
    <property type="evidence" value="ECO:0007669"/>
    <property type="project" value="UniProtKB-KW"/>
</dbReference>
<evidence type="ECO:0000256" key="3">
    <source>
        <dbReference type="ARBA" id="ARBA00022741"/>
    </source>
</evidence>
<dbReference type="EMBL" id="CP035037">
    <property type="protein sequence ID" value="QAB18901.1"/>
    <property type="molecule type" value="Genomic_DNA"/>
</dbReference>
<reference evidence="7 8" key="1">
    <citation type="submission" date="2019-01" db="EMBL/GenBank/DDBJ databases">
        <title>Leucobacter muris sp. nov. isolated from the nose of a laboratory mouse.</title>
        <authorList>
            <person name="Benga L."/>
            <person name="Sproeer C."/>
            <person name="Schumann P."/>
            <person name="Verbarg S."/>
            <person name="Bunk B."/>
            <person name="Engelhardt E."/>
            <person name="Benten P.M."/>
            <person name="Sager M."/>
        </authorList>
    </citation>
    <scope>NUCLEOTIDE SEQUENCE [LARGE SCALE GENOMIC DNA]</scope>
    <source>
        <strain evidence="7 8">DSM 101948</strain>
    </source>
</reference>
<dbReference type="PANTHER" id="PTHR43776">
    <property type="entry name" value="TRANSPORT ATP-BINDING PROTEIN"/>
    <property type="match status" value="1"/>
</dbReference>
<proteinExistence type="inferred from homology"/>
<dbReference type="InterPro" id="IPR017871">
    <property type="entry name" value="ABC_transporter-like_CS"/>
</dbReference>
<evidence type="ECO:0000256" key="5">
    <source>
        <dbReference type="SAM" id="MobiDB-lite"/>
    </source>
</evidence>